<accession>A0ABQ9FQH5</accession>
<comment type="caution">
    <text evidence="6">The sequence shown here is derived from an EMBL/GenBank/DDBJ whole genome shotgun (WGS) entry which is preliminary data.</text>
</comment>
<evidence type="ECO:0000259" key="5">
    <source>
        <dbReference type="Pfam" id="PF19439"/>
    </source>
</evidence>
<feature type="region of interest" description="Disordered" evidence="3">
    <location>
        <begin position="412"/>
        <end position="434"/>
    </location>
</feature>
<feature type="region of interest" description="Disordered" evidence="3">
    <location>
        <begin position="778"/>
        <end position="845"/>
    </location>
</feature>
<feature type="compositionally biased region" description="Polar residues" evidence="3">
    <location>
        <begin position="412"/>
        <end position="429"/>
    </location>
</feature>
<dbReference type="PANTHER" id="PTHR21481:SF0">
    <property type="entry name" value="PROTEIN CLEC16A"/>
    <property type="match status" value="1"/>
</dbReference>
<dbReference type="Pfam" id="PF19439">
    <property type="entry name" value="CLEC16A_C"/>
    <property type="match status" value="1"/>
</dbReference>
<organism evidence="6 7">
    <name type="scientific">Tegillarca granosa</name>
    <name type="common">Malaysian cockle</name>
    <name type="synonym">Anadara granosa</name>
    <dbReference type="NCBI Taxonomy" id="220873"/>
    <lineage>
        <taxon>Eukaryota</taxon>
        <taxon>Metazoa</taxon>
        <taxon>Spiralia</taxon>
        <taxon>Lophotrochozoa</taxon>
        <taxon>Mollusca</taxon>
        <taxon>Bivalvia</taxon>
        <taxon>Autobranchia</taxon>
        <taxon>Pteriomorphia</taxon>
        <taxon>Arcoida</taxon>
        <taxon>Arcoidea</taxon>
        <taxon>Arcidae</taxon>
        <taxon>Tegillarca</taxon>
    </lineage>
</organism>
<feature type="region of interest" description="Disordered" evidence="3">
    <location>
        <begin position="859"/>
        <end position="1056"/>
    </location>
</feature>
<comment type="similarity">
    <text evidence="1">Belongs to the CLEC16A/gop-1 family.</text>
</comment>
<feature type="compositionally biased region" description="Low complexity" evidence="3">
    <location>
        <begin position="907"/>
        <end position="921"/>
    </location>
</feature>
<dbReference type="Proteomes" id="UP001217089">
    <property type="component" value="Unassembled WGS sequence"/>
</dbReference>
<feature type="compositionally biased region" description="Polar residues" evidence="3">
    <location>
        <begin position="801"/>
        <end position="823"/>
    </location>
</feature>
<evidence type="ECO:0008006" key="8">
    <source>
        <dbReference type="Google" id="ProtNLM"/>
    </source>
</evidence>
<evidence type="ECO:0000256" key="1">
    <source>
        <dbReference type="ARBA" id="ARBA00006441"/>
    </source>
</evidence>
<dbReference type="EMBL" id="JARBDR010000214">
    <property type="protein sequence ID" value="KAJ8318401.1"/>
    <property type="molecule type" value="Genomic_DNA"/>
</dbReference>
<evidence type="ECO:0000313" key="7">
    <source>
        <dbReference type="Proteomes" id="UP001217089"/>
    </source>
</evidence>
<feature type="compositionally biased region" description="Basic and acidic residues" evidence="3">
    <location>
        <begin position="945"/>
        <end position="960"/>
    </location>
</feature>
<evidence type="ECO:0000259" key="4">
    <source>
        <dbReference type="Pfam" id="PF09758"/>
    </source>
</evidence>
<dbReference type="PANTHER" id="PTHR21481">
    <property type="entry name" value="PROTEIN CLEC16A"/>
    <property type="match status" value="1"/>
</dbReference>
<feature type="compositionally biased region" description="Polar residues" evidence="3">
    <location>
        <begin position="859"/>
        <end position="882"/>
    </location>
</feature>
<dbReference type="InterPro" id="IPR019155">
    <property type="entry name" value="CLEC16A/TT9_N"/>
</dbReference>
<sequence length="1133" mass="127974">MFSRPKGWLPGLLSKPKNPHSLDHLKYLYNILCKNQTITEHNRSLLVETLRSTSEILIWGDQNDSSVFDFFLEKNMLSFFLRYLRQKSGRFICVQLLQTLNILFENISNETSLYYLLSNNHINAIIVHKFDFSDEEVMAYYISFLKTLSLKLNKHTIHFFYNEHTNDFALYTEAIKFFNQSEPMVRIAVRTITLNVFKVDDKAMIKYIRNRTAAPYFSNLVWFIGNHILDLDNCVRNDADHQSRNRLSDLVAEHLDHLHYLNDILCINIDALNDVLTDQLLNRLLIPLYVYSLTMRKKYSDRQDKKHVGSVVSLFLFFFIITYSPLVKQLAEIIFQGEVSLSKLEPTRQSPSLLRRVREFRAPEEPLEKTLDNNKMLHNFQLHGIDDMNAGVQEGNSTFYARSRSASEMAMTPTSVSGDTDISSPNQNSTDEEKIYSNLGRTPRLGVDNHTWKLYLMLWNVVRMTMKHCLPSVYCMPWVTMMGLMDSVLMPTERSETKDHYNVALVERLIRIITLACQHGSKVRLATLELGIKLLKQLVYKPGKSFLQDRHLACIENAKECSTQLLRNFYKSEEIFLDMFEDEYREMIHRPLNVEYLTMDASILLPPTGTPLTGIHFNKRLPCGEVERARRTQLPLTKEDTCVKERDILDLNNSDLIACTVITKESRRQERRFLVIDSIQMILVEPDTKRLGWGVVRFVGFLQDVEVSGDKDDSRSLHITIHKPASSQVIRPVPLLSARFLFDDHIRCMAAKQRLSKGRIKARQQKMQMIERLLDIPADASGASQPGRSKPVPGRSHPVRVTNTTPDSTSAKKQQNAPDQSGQSKSAKSKSMDTGQADSSSKADNTDDVEIAEEAFAYQSFNQHTGGASSSPAPIESSTQVQEIPLEDLSKKKKKHSARKIANARLSGMSASGSHSRSQSHSPKRDEGLKSANRGRSTSLIVVTNKRDRSSTPKGREHSKSSPLPMPSSPAKSTTSSDDSPDNYRSREKGSQSPKTLRPAEAPTLSLLPQGEDGHGLPTVGIDIPKLVQPAGVDRIRSLSDTSSTSSESQTDMSSMAKIRENLSMPDFAYKTAAGAEVEVNSASVDKTNVAMVTEKGASASDQLTKLAQIVQEHYKFSEADQETSLNQTSSSE</sequence>
<dbReference type="Pfam" id="PF09758">
    <property type="entry name" value="FPL"/>
    <property type="match status" value="1"/>
</dbReference>
<keyword evidence="7" id="KW-1185">Reference proteome</keyword>
<evidence type="ECO:0000256" key="2">
    <source>
        <dbReference type="ARBA" id="ARBA00023006"/>
    </source>
</evidence>
<feature type="domain" description="CLEC16A/TT9 C-terminal" evidence="5">
    <location>
        <begin position="243"/>
        <end position="882"/>
    </location>
</feature>
<protein>
    <recommendedName>
        <fullName evidence="8">Protein CLEC16A</fullName>
    </recommendedName>
</protein>
<keyword evidence="2" id="KW-0072">Autophagy</keyword>
<proteinExistence type="inferred from homology"/>
<feature type="compositionally biased region" description="Low complexity" evidence="3">
    <location>
        <begin position="1039"/>
        <end position="1056"/>
    </location>
</feature>
<reference evidence="6 7" key="1">
    <citation type="submission" date="2022-12" db="EMBL/GenBank/DDBJ databases">
        <title>Chromosome-level genome of Tegillarca granosa.</title>
        <authorList>
            <person name="Kim J."/>
        </authorList>
    </citation>
    <scope>NUCLEOTIDE SEQUENCE [LARGE SCALE GENOMIC DNA]</scope>
    <source>
        <strain evidence="6">Teg-2019</strain>
        <tissue evidence="6">Adductor muscle</tissue>
    </source>
</reference>
<evidence type="ECO:0000313" key="6">
    <source>
        <dbReference type="EMBL" id="KAJ8318401.1"/>
    </source>
</evidence>
<gene>
    <name evidence="6" type="ORF">KUTeg_003492</name>
</gene>
<evidence type="ECO:0000256" key="3">
    <source>
        <dbReference type="SAM" id="MobiDB-lite"/>
    </source>
</evidence>
<dbReference type="InterPro" id="IPR039272">
    <property type="entry name" value="CLEC16A/TT9"/>
</dbReference>
<name>A0ABQ9FQH5_TEGGR</name>
<dbReference type="InterPro" id="IPR045820">
    <property type="entry name" value="CLEC16A/TT9_C"/>
</dbReference>
<feature type="compositionally biased region" description="Polar residues" evidence="3">
    <location>
        <begin position="832"/>
        <end position="843"/>
    </location>
</feature>
<feature type="domain" description="FPL" evidence="4">
    <location>
        <begin position="50"/>
        <end position="197"/>
    </location>
</feature>